<keyword evidence="2" id="KW-1185">Reference proteome</keyword>
<evidence type="ECO:0000313" key="2">
    <source>
        <dbReference type="Proteomes" id="UP000070076"/>
    </source>
</evidence>
<dbReference type="EMBL" id="LHYB01000083">
    <property type="protein sequence ID" value="KXB03166.1"/>
    <property type="molecule type" value="Genomic_DNA"/>
</dbReference>
<dbReference type="AlphaFoldDB" id="A0A133V9Q4"/>
<protein>
    <submittedName>
        <fullName evidence="1">Uncharacterized protein</fullName>
    </submittedName>
</protein>
<organism evidence="1 2">
    <name type="scientific">candidate division MSBL1 archaeon SCGC-AAA261O19</name>
    <dbReference type="NCBI Taxonomy" id="1698277"/>
    <lineage>
        <taxon>Archaea</taxon>
        <taxon>Methanobacteriati</taxon>
        <taxon>Methanobacteriota</taxon>
        <taxon>candidate division MSBL1</taxon>
    </lineage>
</organism>
<sequence>MPWGRVRAITPKTNRGTAEARFPRGTLRFCGHGGEDLEQGRTVFPSPQVLMILIHEKNSTNF</sequence>
<proteinExistence type="predicted"/>
<reference evidence="1 2" key="1">
    <citation type="journal article" date="2016" name="Sci. Rep.">
        <title>Metabolic traits of an uncultured archaeal lineage -MSBL1- from brine pools of the Red Sea.</title>
        <authorList>
            <person name="Mwirichia R."/>
            <person name="Alam I."/>
            <person name="Rashid M."/>
            <person name="Vinu M."/>
            <person name="Ba-Alawi W."/>
            <person name="Anthony Kamau A."/>
            <person name="Kamanda Ngugi D."/>
            <person name="Goker M."/>
            <person name="Klenk H.P."/>
            <person name="Bajic V."/>
            <person name="Stingl U."/>
        </authorList>
    </citation>
    <scope>NUCLEOTIDE SEQUENCE [LARGE SCALE GENOMIC DNA]</scope>
    <source>
        <strain evidence="1">SCGC-AAA261O19</strain>
    </source>
</reference>
<gene>
    <name evidence="1" type="ORF">AKJ48_04155</name>
</gene>
<evidence type="ECO:0000313" key="1">
    <source>
        <dbReference type="EMBL" id="KXB03166.1"/>
    </source>
</evidence>
<comment type="caution">
    <text evidence="1">The sequence shown here is derived from an EMBL/GenBank/DDBJ whole genome shotgun (WGS) entry which is preliminary data.</text>
</comment>
<name>A0A133V9Q4_9EURY</name>
<dbReference type="Proteomes" id="UP000070076">
    <property type="component" value="Unassembled WGS sequence"/>
</dbReference>
<accession>A0A133V9Q4</accession>